<dbReference type="SMART" id="SM00998">
    <property type="entry name" value="ADSL_C"/>
    <property type="match status" value="1"/>
</dbReference>
<evidence type="ECO:0000256" key="9">
    <source>
        <dbReference type="ARBA" id="ARBA00030717"/>
    </source>
</evidence>
<dbReference type="Gene3D" id="1.10.275.10">
    <property type="entry name" value="Fumarase/aspartase (N-terminal domain)"/>
    <property type="match status" value="1"/>
</dbReference>
<evidence type="ECO:0000256" key="7">
    <source>
        <dbReference type="ARBA" id="ARBA00023239"/>
    </source>
</evidence>
<protein>
    <recommendedName>
        <fullName evidence="5 11">Adenylosuccinate lyase</fullName>
        <shortName evidence="12">ASL</shortName>
        <ecNumber evidence="4 11">4.3.2.2</ecNumber>
    </recommendedName>
    <alternativeName>
        <fullName evidence="9 12">Adenylosuccinase</fullName>
    </alternativeName>
</protein>
<dbReference type="Pfam" id="PF00206">
    <property type="entry name" value="Lyase_1"/>
    <property type="match status" value="1"/>
</dbReference>
<dbReference type="FunFam" id="1.20.200.10:FF:000008">
    <property type="entry name" value="Adenylosuccinate lyase"/>
    <property type="match status" value="1"/>
</dbReference>
<dbReference type="InterPro" id="IPR024083">
    <property type="entry name" value="Fumarase/histidase_N"/>
</dbReference>
<dbReference type="InterPro" id="IPR019468">
    <property type="entry name" value="AdenyloSucc_lyase_C"/>
</dbReference>
<evidence type="ECO:0000256" key="5">
    <source>
        <dbReference type="ARBA" id="ARBA00017058"/>
    </source>
</evidence>
<evidence type="ECO:0000313" key="14">
    <source>
        <dbReference type="EMBL" id="BAL58425.1"/>
    </source>
</evidence>
<dbReference type="InterPro" id="IPR020557">
    <property type="entry name" value="Fumarate_lyase_CS"/>
</dbReference>
<keyword evidence="7 12" id="KW-0456">Lyase</keyword>
<dbReference type="GO" id="GO:0044208">
    <property type="term" value="P:'de novo' AMP biosynthetic process"/>
    <property type="evidence" value="ECO:0007669"/>
    <property type="project" value="UniProtKB-UniPathway"/>
</dbReference>
<dbReference type="FunFam" id="1.10.40.30:FF:000007">
    <property type="entry name" value="Adenylosuccinate lyase"/>
    <property type="match status" value="1"/>
</dbReference>
<dbReference type="EC" id="4.3.2.2" evidence="4 11"/>
<evidence type="ECO:0000256" key="11">
    <source>
        <dbReference type="NCBIfam" id="TIGR00928"/>
    </source>
</evidence>
<dbReference type="PANTHER" id="PTHR43172:SF1">
    <property type="entry name" value="ADENYLOSUCCINATE LYASE"/>
    <property type="match status" value="1"/>
</dbReference>
<evidence type="ECO:0000256" key="6">
    <source>
        <dbReference type="ARBA" id="ARBA00022755"/>
    </source>
</evidence>
<dbReference type="Gene3D" id="1.20.200.10">
    <property type="entry name" value="Fumarase/aspartase (Central domain)"/>
    <property type="match status" value="1"/>
</dbReference>
<evidence type="ECO:0000256" key="10">
    <source>
        <dbReference type="ARBA" id="ARBA00049115"/>
    </source>
</evidence>
<dbReference type="GO" id="GO:0004018">
    <property type="term" value="F:N6-(1,2-dicarboxyethyl)AMP AMP-lyase (fumarate-forming) activity"/>
    <property type="evidence" value="ECO:0007669"/>
    <property type="project" value="UniProtKB-UniRule"/>
</dbReference>
<comment type="similarity">
    <text evidence="3 12">Belongs to the lyase 1 family. Adenylosuccinate lyase subfamily.</text>
</comment>
<reference evidence="14" key="2">
    <citation type="journal article" date="2012" name="PLoS ONE">
        <title>A Deeply Branching Thermophilic Bacterium with an Ancient Acetyl-CoA Pathway Dominates a Subsurface Ecosystem.</title>
        <authorList>
            <person name="Takami H."/>
            <person name="Noguchi H."/>
            <person name="Takaki Y."/>
            <person name="Uchiyama I."/>
            <person name="Toyoda A."/>
            <person name="Nishi S."/>
            <person name="Chee G.-J."/>
            <person name="Arai W."/>
            <person name="Nunoura T."/>
            <person name="Itoh T."/>
            <person name="Hattori M."/>
            <person name="Takai K."/>
        </authorList>
    </citation>
    <scope>NUCLEOTIDE SEQUENCE</scope>
</reference>
<feature type="domain" description="Adenylosuccinate lyase C-terminal" evidence="13">
    <location>
        <begin position="346"/>
        <end position="426"/>
    </location>
</feature>
<evidence type="ECO:0000256" key="3">
    <source>
        <dbReference type="ARBA" id="ARBA00008273"/>
    </source>
</evidence>
<dbReference type="PRINTS" id="PR00149">
    <property type="entry name" value="FUMRATELYASE"/>
</dbReference>
<comment type="pathway">
    <text evidence="1 12">Purine metabolism; IMP biosynthesis via de novo pathway; 5-amino-1-(5-phospho-D-ribosyl)imidazole-4-carboxamide from 5-amino-1-(5-phospho-D-ribosyl)imidazole-4-carboxylate: step 2/2.</text>
</comment>
<dbReference type="PANTHER" id="PTHR43172">
    <property type="entry name" value="ADENYLOSUCCINATE LYASE"/>
    <property type="match status" value="1"/>
</dbReference>
<dbReference type="UniPathway" id="UPA00074">
    <property type="reaction ID" value="UER00132"/>
</dbReference>
<dbReference type="NCBIfam" id="TIGR00928">
    <property type="entry name" value="purB"/>
    <property type="match status" value="1"/>
</dbReference>
<dbReference type="Pfam" id="PF10397">
    <property type="entry name" value="ADSL_C"/>
    <property type="match status" value="1"/>
</dbReference>
<comment type="catalytic activity">
    <reaction evidence="10">
        <text>N(6)-(1,2-dicarboxyethyl)-AMP = fumarate + AMP</text>
        <dbReference type="Rhea" id="RHEA:16853"/>
        <dbReference type="ChEBI" id="CHEBI:29806"/>
        <dbReference type="ChEBI" id="CHEBI:57567"/>
        <dbReference type="ChEBI" id="CHEBI:456215"/>
        <dbReference type="EC" id="4.3.2.2"/>
    </reaction>
    <physiologicalReaction direction="left-to-right" evidence="10">
        <dbReference type="Rhea" id="RHEA:16854"/>
    </physiologicalReaction>
</comment>
<keyword evidence="6 12" id="KW-0658">Purine biosynthesis</keyword>
<dbReference type="AlphaFoldDB" id="H5SQI9"/>
<dbReference type="GO" id="GO:0070626">
    <property type="term" value="F:(S)-2-(5-amino-1-(5-phospho-D-ribosyl)imidazole-4-carboxamido) succinate lyase (fumarate-forming) activity"/>
    <property type="evidence" value="ECO:0007669"/>
    <property type="project" value="TreeGrafter"/>
</dbReference>
<comment type="catalytic activity">
    <reaction evidence="8">
        <text>(2S)-2-[5-amino-1-(5-phospho-beta-D-ribosyl)imidazole-4-carboxamido]succinate = 5-amino-1-(5-phospho-beta-D-ribosyl)imidazole-4-carboxamide + fumarate</text>
        <dbReference type="Rhea" id="RHEA:23920"/>
        <dbReference type="ChEBI" id="CHEBI:29806"/>
        <dbReference type="ChEBI" id="CHEBI:58443"/>
        <dbReference type="ChEBI" id="CHEBI:58475"/>
        <dbReference type="EC" id="4.3.2.2"/>
    </reaction>
    <physiologicalReaction direction="left-to-right" evidence="8">
        <dbReference type="Rhea" id="RHEA:23921"/>
    </physiologicalReaction>
</comment>
<evidence type="ECO:0000256" key="4">
    <source>
        <dbReference type="ARBA" id="ARBA00012339"/>
    </source>
</evidence>
<comment type="pathway">
    <text evidence="2 12">Purine metabolism; AMP biosynthesis via de novo pathway; AMP from IMP: step 2/2.</text>
</comment>
<dbReference type="InterPro" id="IPR008948">
    <property type="entry name" value="L-Aspartase-like"/>
</dbReference>
<dbReference type="EMBL" id="AP011800">
    <property type="protein sequence ID" value="BAL58425.1"/>
    <property type="molecule type" value="Genomic_DNA"/>
</dbReference>
<dbReference type="CDD" id="cd01360">
    <property type="entry name" value="Adenylsuccinate_lyase_1"/>
    <property type="match status" value="1"/>
</dbReference>
<dbReference type="SUPFAM" id="SSF48557">
    <property type="entry name" value="L-aspartase-like"/>
    <property type="match status" value="1"/>
</dbReference>
<organism evidence="14">
    <name type="scientific">Acetithermum autotrophicum</name>
    <dbReference type="NCBI Taxonomy" id="1446466"/>
    <lineage>
        <taxon>Bacteria</taxon>
        <taxon>Candidatus Bipolaricaulota</taxon>
        <taxon>Candidatus Acetithermum</taxon>
    </lineage>
</organism>
<dbReference type="InterPro" id="IPR022761">
    <property type="entry name" value="Fumarate_lyase_N"/>
</dbReference>
<evidence type="ECO:0000256" key="2">
    <source>
        <dbReference type="ARBA" id="ARBA00004734"/>
    </source>
</evidence>
<evidence type="ECO:0000256" key="1">
    <source>
        <dbReference type="ARBA" id="ARBA00004706"/>
    </source>
</evidence>
<gene>
    <name evidence="14" type="ORF">HGMM_OP1C120</name>
</gene>
<accession>H5SQI9</accession>
<dbReference type="PRINTS" id="PR00145">
    <property type="entry name" value="ARGSUCLYASE"/>
</dbReference>
<reference evidence="14" key="1">
    <citation type="journal article" date="2005" name="Environ. Microbiol.">
        <title>Genetic and functional properties of uncultivated thermophilic crenarchaeotes from a subsurface gold mine as revealed by analysis of genome fragments.</title>
        <authorList>
            <person name="Nunoura T."/>
            <person name="Hirayama H."/>
            <person name="Takami H."/>
            <person name="Oida H."/>
            <person name="Nishi S."/>
            <person name="Shimamura S."/>
            <person name="Suzuki Y."/>
            <person name="Inagaki F."/>
            <person name="Takai K."/>
            <person name="Nealson K.H."/>
            <person name="Horikoshi K."/>
        </authorList>
    </citation>
    <scope>NUCLEOTIDE SEQUENCE</scope>
</reference>
<evidence type="ECO:0000259" key="13">
    <source>
        <dbReference type="SMART" id="SM00998"/>
    </source>
</evidence>
<dbReference type="GO" id="GO:0006189">
    <property type="term" value="P:'de novo' IMP biosynthetic process"/>
    <property type="evidence" value="ECO:0007669"/>
    <property type="project" value="UniProtKB-UniPathway"/>
</dbReference>
<evidence type="ECO:0000256" key="8">
    <source>
        <dbReference type="ARBA" id="ARBA00024477"/>
    </source>
</evidence>
<proteinExistence type="inferred from homology"/>
<dbReference type="InterPro" id="IPR000362">
    <property type="entry name" value="Fumarate_lyase_fam"/>
</dbReference>
<dbReference type="Gene3D" id="1.10.40.30">
    <property type="entry name" value="Fumarase/aspartase (C-terminal domain)"/>
    <property type="match status" value="1"/>
</dbReference>
<evidence type="ECO:0000256" key="12">
    <source>
        <dbReference type="RuleBase" id="RU361172"/>
    </source>
</evidence>
<dbReference type="PROSITE" id="PS00163">
    <property type="entry name" value="FUMARATE_LYASES"/>
    <property type="match status" value="1"/>
</dbReference>
<dbReference type="GO" id="GO:0005829">
    <property type="term" value="C:cytosol"/>
    <property type="evidence" value="ECO:0007669"/>
    <property type="project" value="TreeGrafter"/>
</dbReference>
<sequence>MIERYSLSPMKELWTEEAKYQRWLAVELAVAEAQAELGYIPTEAARAIKEKARLNITRAKEIEAQIGHDLLAFVRALEESVGPEGRYIHRGLTSYDIEDTALGLAFKESLAILIDDATKLADVLKRRAVEHKRTLMVGRTHGMHAEPITFGLKLLIWYDEMQRNIQRLREAQQRISVGKISGSVGTYANVDPEVERRVCAKLGLTPAPISNQIVQRDLHAHVLTTLAICAGTIEKIATEIRNLHRTEIAEVREGRPHGSSSMPHKQNPSTCETLTGLARVVRMNALAAFENQTIWHEQDLTRSSVERIIYPDSFIAMHYLLVRMKSVIEQLIVNTDRMRRNLELSRGTVFSQALLLKLIDRGMARAQAHELIGELAAKALTEQKDFKSLVSAHPAIQKLLSPHELDELFDYEYHLKHVETIFARFA</sequence>
<dbReference type="InterPro" id="IPR004769">
    <property type="entry name" value="Pur_lyase"/>
</dbReference>
<dbReference type="UniPathway" id="UPA00075">
    <property type="reaction ID" value="UER00336"/>
</dbReference>
<name>H5SQI9_ACEAU</name>